<protein>
    <recommendedName>
        <fullName evidence="4">Lipoprotein</fullName>
    </recommendedName>
</protein>
<dbReference type="Proteomes" id="UP000184050">
    <property type="component" value="Unassembled WGS sequence"/>
</dbReference>
<organism evidence="2 3">
    <name type="scientific">Tangfeifania diversioriginum</name>
    <dbReference type="NCBI Taxonomy" id="1168035"/>
    <lineage>
        <taxon>Bacteria</taxon>
        <taxon>Pseudomonadati</taxon>
        <taxon>Bacteroidota</taxon>
        <taxon>Bacteroidia</taxon>
        <taxon>Marinilabiliales</taxon>
        <taxon>Prolixibacteraceae</taxon>
        <taxon>Tangfeifania</taxon>
    </lineage>
</organism>
<accession>A0A1M6A957</accession>
<sequence>MKKFGIIVLCLFMAQMANCQWIEFGKKQGDQNEIITFLKQDKTDIRKNADGTPFFKTAYKFEVKTGGKELKIKLKDQLYIDPENPEMVPSLYVDDEMNRVYIFIWEKDEEFMHYGMNGYIYEYNIKSKKVDKKILFEKANFGWFPYFTKGDDGQLFLRHFSYAGRVDMISFKNKNGKWITRPLQNITPEEAKERYLKQI</sequence>
<dbReference type="AlphaFoldDB" id="A0A1M6A957"/>
<dbReference type="EMBL" id="FQZE01000001">
    <property type="protein sequence ID" value="SHI32991.1"/>
    <property type="molecule type" value="Genomic_DNA"/>
</dbReference>
<keyword evidence="3" id="KW-1185">Reference proteome</keyword>
<evidence type="ECO:0000256" key="1">
    <source>
        <dbReference type="SAM" id="SignalP"/>
    </source>
</evidence>
<name>A0A1M6A957_9BACT</name>
<feature type="chain" id="PRO_5012160825" description="Lipoprotein" evidence="1">
    <location>
        <begin position="20"/>
        <end position="199"/>
    </location>
</feature>
<feature type="signal peptide" evidence="1">
    <location>
        <begin position="1"/>
        <end position="19"/>
    </location>
</feature>
<reference evidence="2 3" key="1">
    <citation type="submission" date="2016-11" db="EMBL/GenBank/DDBJ databases">
        <authorList>
            <person name="Jaros S."/>
            <person name="Januszkiewicz K."/>
            <person name="Wedrychowicz H."/>
        </authorList>
    </citation>
    <scope>NUCLEOTIDE SEQUENCE [LARGE SCALE GENOMIC DNA]</scope>
    <source>
        <strain evidence="2 3">DSM 27063</strain>
    </source>
</reference>
<evidence type="ECO:0000313" key="3">
    <source>
        <dbReference type="Proteomes" id="UP000184050"/>
    </source>
</evidence>
<evidence type="ECO:0000313" key="2">
    <source>
        <dbReference type="EMBL" id="SHI32991.1"/>
    </source>
</evidence>
<evidence type="ECO:0008006" key="4">
    <source>
        <dbReference type="Google" id="ProtNLM"/>
    </source>
</evidence>
<keyword evidence="1" id="KW-0732">Signal</keyword>
<dbReference type="RefSeq" id="WP_073163992.1">
    <property type="nucleotide sequence ID" value="NZ_FQZE01000001.1"/>
</dbReference>
<gene>
    <name evidence="2" type="ORF">SAMN05444280_101118</name>
</gene>
<proteinExistence type="predicted"/>